<dbReference type="InterPro" id="IPR019887">
    <property type="entry name" value="Tscrpt_reg_AsnC/Lrp_C"/>
</dbReference>
<dbReference type="InterPro" id="IPR036388">
    <property type="entry name" value="WH-like_DNA-bd_sf"/>
</dbReference>
<reference evidence="5" key="1">
    <citation type="journal article" date="2014" name="Int. J. Syst. Evol. Microbiol.">
        <title>Complete genome sequence of Corynebacterium casei LMG S-19264T (=DSM 44701T), isolated from a smear-ripened cheese.</title>
        <authorList>
            <consortium name="US DOE Joint Genome Institute (JGI-PGF)"/>
            <person name="Walter F."/>
            <person name="Albersmeier A."/>
            <person name="Kalinowski J."/>
            <person name="Ruckert C."/>
        </authorList>
    </citation>
    <scope>NUCLEOTIDE SEQUENCE</scope>
    <source>
        <strain evidence="5">VKM Ac-1958</strain>
    </source>
</reference>
<dbReference type="Gene3D" id="3.30.70.920">
    <property type="match status" value="1"/>
</dbReference>
<keyword evidence="3" id="KW-0804">Transcription</keyword>
<dbReference type="PRINTS" id="PR00033">
    <property type="entry name" value="HTHASNC"/>
</dbReference>
<dbReference type="AlphaFoldDB" id="A0A9W6M7H8"/>
<protein>
    <submittedName>
        <fullName evidence="5">Transcriptional regulator, AsnC family protein</fullName>
    </submittedName>
</protein>
<dbReference type="PROSITE" id="PS50956">
    <property type="entry name" value="HTH_ASNC_2"/>
    <property type="match status" value="1"/>
</dbReference>
<keyword evidence="6" id="KW-1185">Reference proteome</keyword>
<dbReference type="RefSeq" id="WP_204938689.1">
    <property type="nucleotide sequence ID" value="NZ_BAAAUM010000001.1"/>
</dbReference>
<dbReference type="SMART" id="SM00344">
    <property type="entry name" value="HTH_ASNC"/>
    <property type="match status" value="1"/>
</dbReference>
<sequence>MPETDSSHYRELDRTDRAILAELERDGRISNAELATRVGIAESTCHKRVRALVASGAIVGFHAEVDPAALGLHIEALISVRLQAHARGDLRRFQRDLEKLPATRRVYFLAGDRDFLVHVAVRDAQALRELVADTISVREEVAGTTTNLIFDHAPRHHEAR</sequence>
<dbReference type="Proteomes" id="UP001142325">
    <property type="component" value="Unassembled WGS sequence"/>
</dbReference>
<dbReference type="PANTHER" id="PTHR30154">
    <property type="entry name" value="LEUCINE-RESPONSIVE REGULATORY PROTEIN"/>
    <property type="match status" value="1"/>
</dbReference>
<dbReference type="InterPro" id="IPR019888">
    <property type="entry name" value="Tscrpt_reg_AsnC-like"/>
</dbReference>
<dbReference type="InterPro" id="IPR000485">
    <property type="entry name" value="AsnC-type_HTH_dom"/>
</dbReference>
<feature type="domain" description="HTH asnC-type" evidence="4">
    <location>
        <begin position="12"/>
        <end position="73"/>
    </location>
</feature>
<comment type="caution">
    <text evidence="5">The sequence shown here is derived from an EMBL/GenBank/DDBJ whole genome shotgun (WGS) entry which is preliminary data.</text>
</comment>
<evidence type="ECO:0000256" key="1">
    <source>
        <dbReference type="ARBA" id="ARBA00023015"/>
    </source>
</evidence>
<dbReference type="SUPFAM" id="SSF54909">
    <property type="entry name" value="Dimeric alpha+beta barrel"/>
    <property type="match status" value="1"/>
</dbReference>
<dbReference type="Pfam" id="PF13412">
    <property type="entry name" value="HTH_24"/>
    <property type="match status" value="1"/>
</dbReference>
<dbReference type="Gene3D" id="1.10.10.10">
    <property type="entry name" value="Winged helix-like DNA-binding domain superfamily/Winged helix DNA-binding domain"/>
    <property type="match status" value="1"/>
</dbReference>
<accession>A0A9W6M7H8</accession>
<dbReference type="GO" id="GO:0005829">
    <property type="term" value="C:cytosol"/>
    <property type="evidence" value="ECO:0007669"/>
    <property type="project" value="TreeGrafter"/>
</dbReference>
<dbReference type="Pfam" id="PF01037">
    <property type="entry name" value="AsnC_trans_reg"/>
    <property type="match status" value="1"/>
</dbReference>
<dbReference type="SUPFAM" id="SSF46785">
    <property type="entry name" value="Winged helix' DNA-binding domain"/>
    <property type="match status" value="1"/>
</dbReference>
<evidence type="ECO:0000256" key="2">
    <source>
        <dbReference type="ARBA" id="ARBA00023125"/>
    </source>
</evidence>
<dbReference type="InterPro" id="IPR011008">
    <property type="entry name" value="Dimeric_a/b-barrel"/>
</dbReference>
<dbReference type="GO" id="GO:0043565">
    <property type="term" value="F:sequence-specific DNA binding"/>
    <property type="evidence" value="ECO:0007669"/>
    <property type="project" value="InterPro"/>
</dbReference>
<keyword evidence="2" id="KW-0238">DNA-binding</keyword>
<reference evidence="5" key="2">
    <citation type="submission" date="2023-01" db="EMBL/GenBank/DDBJ databases">
        <authorList>
            <person name="Sun Q."/>
            <person name="Evtushenko L."/>
        </authorList>
    </citation>
    <scope>NUCLEOTIDE SEQUENCE</scope>
    <source>
        <strain evidence="5">VKM Ac-1958</strain>
    </source>
</reference>
<dbReference type="EMBL" id="BSET01000001">
    <property type="protein sequence ID" value="GLK01025.1"/>
    <property type="molecule type" value="Genomic_DNA"/>
</dbReference>
<organism evidence="5 6">
    <name type="scientific">Microbacterium keratanolyticum</name>
    <dbReference type="NCBI Taxonomy" id="67574"/>
    <lineage>
        <taxon>Bacteria</taxon>
        <taxon>Bacillati</taxon>
        <taxon>Actinomycetota</taxon>
        <taxon>Actinomycetes</taxon>
        <taxon>Micrococcales</taxon>
        <taxon>Microbacteriaceae</taxon>
        <taxon>Microbacterium</taxon>
    </lineage>
</organism>
<dbReference type="PANTHER" id="PTHR30154:SF54">
    <property type="entry name" value="POSSIBLE TRANSCRIPTIONAL REGULATORY PROTEIN (PROBABLY LRP_ASNC-FAMILY)"/>
    <property type="match status" value="1"/>
</dbReference>
<name>A0A9W6M7H8_9MICO</name>
<proteinExistence type="predicted"/>
<keyword evidence="1" id="KW-0805">Transcription regulation</keyword>
<evidence type="ECO:0000313" key="6">
    <source>
        <dbReference type="Proteomes" id="UP001142325"/>
    </source>
</evidence>
<evidence type="ECO:0000313" key="5">
    <source>
        <dbReference type="EMBL" id="GLK01025.1"/>
    </source>
</evidence>
<gene>
    <name evidence="5" type="ORF">GCM10017596_07400</name>
</gene>
<evidence type="ECO:0000259" key="4">
    <source>
        <dbReference type="PROSITE" id="PS50956"/>
    </source>
</evidence>
<dbReference type="GO" id="GO:0043200">
    <property type="term" value="P:response to amino acid"/>
    <property type="evidence" value="ECO:0007669"/>
    <property type="project" value="TreeGrafter"/>
</dbReference>
<evidence type="ECO:0000256" key="3">
    <source>
        <dbReference type="ARBA" id="ARBA00023163"/>
    </source>
</evidence>
<dbReference type="InterPro" id="IPR036390">
    <property type="entry name" value="WH_DNA-bd_sf"/>
</dbReference>